<name>A0A8T1Y5P3_9BRAS</name>
<accession>A0A8T1Y5P3</accession>
<feature type="compositionally biased region" description="Low complexity" evidence="1">
    <location>
        <begin position="127"/>
        <end position="148"/>
    </location>
</feature>
<feature type="domain" description="CRIB" evidence="2">
    <location>
        <begin position="28"/>
        <end position="41"/>
    </location>
</feature>
<feature type="region of interest" description="Disordered" evidence="1">
    <location>
        <begin position="80"/>
        <end position="162"/>
    </location>
</feature>
<evidence type="ECO:0000313" key="3">
    <source>
        <dbReference type="EMBL" id="KAG7541974.1"/>
    </source>
</evidence>
<comment type="caution">
    <text evidence="3">The sequence shown here is derived from an EMBL/GenBank/DDBJ whole genome shotgun (WGS) entry which is preliminary data.</text>
</comment>
<dbReference type="Proteomes" id="UP000694240">
    <property type="component" value="Chromosome 12"/>
</dbReference>
<organism evidence="3 4">
    <name type="scientific">Arabidopsis thaliana x Arabidopsis arenosa</name>
    <dbReference type="NCBI Taxonomy" id="1240361"/>
    <lineage>
        <taxon>Eukaryota</taxon>
        <taxon>Viridiplantae</taxon>
        <taxon>Streptophyta</taxon>
        <taxon>Embryophyta</taxon>
        <taxon>Tracheophyta</taxon>
        <taxon>Spermatophyta</taxon>
        <taxon>Magnoliopsida</taxon>
        <taxon>eudicotyledons</taxon>
        <taxon>Gunneridae</taxon>
        <taxon>Pentapetalae</taxon>
        <taxon>rosids</taxon>
        <taxon>malvids</taxon>
        <taxon>Brassicales</taxon>
        <taxon>Brassicaceae</taxon>
        <taxon>Camelineae</taxon>
        <taxon>Arabidopsis</taxon>
    </lineage>
</organism>
<evidence type="ECO:0000259" key="2">
    <source>
        <dbReference type="PROSITE" id="PS50108"/>
    </source>
</evidence>
<dbReference type="PANTHER" id="PTHR46325">
    <property type="entry name" value="CRIB DOMAIN-CONTAINING PROTEIN RIC8"/>
    <property type="match status" value="1"/>
</dbReference>
<proteinExistence type="predicted"/>
<dbReference type="PANTHER" id="PTHR46325:SF33">
    <property type="entry name" value="CRIB DOMAIN-CONTAINING PROTEIN RIC11"/>
    <property type="match status" value="1"/>
</dbReference>
<dbReference type="PROSITE" id="PS50108">
    <property type="entry name" value="CRIB"/>
    <property type="match status" value="1"/>
</dbReference>
<sequence length="162" mass="17759">MAMKMKGIYKSFKSISHIFGSKERDLEIGHPTEVKHVAHIGWEGSSGSAPAWMSDFKAGAEFLSPRASSFSHARHSDSFFTTSDSTADFDQGSTQLNISDRIRDVPPIPVGLSKIHTKSKNRRKKPSSTSSPRSRPSPKSSRSMGLSKSSHKSMVSRLHSNA</sequence>
<protein>
    <submittedName>
        <fullName evidence="3">CRIB domain</fullName>
    </submittedName>
</protein>
<evidence type="ECO:0000313" key="4">
    <source>
        <dbReference type="Proteomes" id="UP000694240"/>
    </source>
</evidence>
<dbReference type="SMART" id="SM00285">
    <property type="entry name" value="PBD"/>
    <property type="match status" value="1"/>
</dbReference>
<gene>
    <name evidence="3" type="ORF">ISN45_Aa07g020150</name>
</gene>
<dbReference type="InterPro" id="IPR000095">
    <property type="entry name" value="CRIB_dom"/>
</dbReference>
<keyword evidence="4" id="KW-1185">Reference proteome</keyword>
<reference evidence="3 4" key="1">
    <citation type="submission" date="2020-12" db="EMBL/GenBank/DDBJ databases">
        <title>Concerted genomic and epigenomic changes stabilize Arabidopsis allopolyploids.</title>
        <authorList>
            <person name="Chen Z."/>
        </authorList>
    </citation>
    <scope>NUCLEOTIDE SEQUENCE [LARGE SCALE GENOMIC DNA]</scope>
    <source>
        <strain evidence="3">Allo738</strain>
        <tissue evidence="3">Leaf</tissue>
    </source>
</reference>
<dbReference type="EMBL" id="JAEFBK010000012">
    <property type="protein sequence ID" value="KAG7541974.1"/>
    <property type="molecule type" value="Genomic_DNA"/>
</dbReference>
<feature type="compositionally biased region" description="Basic residues" evidence="1">
    <location>
        <begin position="115"/>
        <end position="126"/>
    </location>
</feature>
<dbReference type="AlphaFoldDB" id="A0A8T1Y5P3"/>
<feature type="compositionally biased region" description="Low complexity" evidence="1">
    <location>
        <begin position="80"/>
        <end position="90"/>
    </location>
</feature>
<dbReference type="Pfam" id="PF00786">
    <property type="entry name" value="PBD"/>
    <property type="match status" value="1"/>
</dbReference>
<evidence type="ECO:0000256" key="1">
    <source>
        <dbReference type="SAM" id="MobiDB-lite"/>
    </source>
</evidence>